<comment type="similarity">
    <text evidence="1">Belongs to the UPF0065 (bug) family.</text>
</comment>
<feature type="chain" id="PRO_5046398046" evidence="2">
    <location>
        <begin position="30"/>
        <end position="334"/>
    </location>
</feature>
<feature type="signal peptide" evidence="2">
    <location>
        <begin position="1"/>
        <end position="29"/>
    </location>
</feature>
<reference evidence="3 4" key="1">
    <citation type="submission" date="2024-09" db="EMBL/GenBank/DDBJ databases">
        <authorList>
            <person name="Sun Q."/>
            <person name="Mori K."/>
        </authorList>
    </citation>
    <scope>NUCLEOTIDE SEQUENCE [LARGE SCALE GENOMIC DNA]</scope>
    <source>
        <strain evidence="3 4">NCAIM B.02336</strain>
    </source>
</reference>
<sequence>MTRMVNKRLVLKSLAGAAATSLLAPLSWAQNFPSRLVSLVVPYPAGGGSDVIARGLVGQMGKVLGQTVIVENQGGASGSIAAQKLLGDPADGYKVYVGSPNELILAPMAMAAIKFKSEDFRLVQKVANFTLAALVPAALPVSNMDELIAYAARRAKEGKPLTYGSVGNGSIYHLLGEQLSKVTGVPMIHVPYRGGAPMITDLVGGQIDLYLGAMGASSPGMVATGKLKLLAIISPERLDTYKDVPSVSDTPSLKDFRYSLWVGLLVKKGTPEPVVQALHQATTTAMKDPALAHTAASVQDVLAQPQTLAQAEQIYAESIAQYRAIAQSVNLKAE</sequence>
<evidence type="ECO:0000256" key="2">
    <source>
        <dbReference type="SAM" id="SignalP"/>
    </source>
</evidence>
<accession>A0ABV6PV33</accession>
<dbReference type="PIRSF" id="PIRSF017082">
    <property type="entry name" value="YflP"/>
    <property type="match status" value="1"/>
</dbReference>
<organism evidence="3 4">
    <name type="scientific">Ottowia pentelensis</name>
    <dbReference type="NCBI Taxonomy" id="511108"/>
    <lineage>
        <taxon>Bacteria</taxon>
        <taxon>Pseudomonadati</taxon>
        <taxon>Pseudomonadota</taxon>
        <taxon>Betaproteobacteria</taxon>
        <taxon>Burkholderiales</taxon>
        <taxon>Comamonadaceae</taxon>
        <taxon>Ottowia</taxon>
    </lineage>
</organism>
<dbReference type="EMBL" id="JBHLTN010000029">
    <property type="protein sequence ID" value="MFC0593702.1"/>
    <property type="molecule type" value="Genomic_DNA"/>
</dbReference>
<dbReference type="InterPro" id="IPR042100">
    <property type="entry name" value="Bug_dom1"/>
</dbReference>
<dbReference type="Gene3D" id="3.40.190.150">
    <property type="entry name" value="Bordetella uptake gene, domain 1"/>
    <property type="match status" value="1"/>
</dbReference>
<dbReference type="Proteomes" id="UP001589834">
    <property type="component" value="Unassembled WGS sequence"/>
</dbReference>
<keyword evidence="2" id="KW-0732">Signal</keyword>
<dbReference type="PROSITE" id="PS51318">
    <property type="entry name" value="TAT"/>
    <property type="match status" value="1"/>
</dbReference>
<dbReference type="PANTHER" id="PTHR42928:SF5">
    <property type="entry name" value="BLR1237 PROTEIN"/>
    <property type="match status" value="1"/>
</dbReference>
<evidence type="ECO:0000256" key="1">
    <source>
        <dbReference type="ARBA" id="ARBA00006987"/>
    </source>
</evidence>
<keyword evidence="4" id="KW-1185">Reference proteome</keyword>
<dbReference type="SUPFAM" id="SSF53850">
    <property type="entry name" value="Periplasmic binding protein-like II"/>
    <property type="match status" value="1"/>
</dbReference>
<dbReference type="RefSeq" id="WP_377483913.1">
    <property type="nucleotide sequence ID" value="NZ_JBHLTN010000029.1"/>
</dbReference>
<name>A0ABV6PV33_9BURK</name>
<dbReference type="CDD" id="cd07012">
    <property type="entry name" value="PBP2_Bug_TTT"/>
    <property type="match status" value="1"/>
</dbReference>
<proteinExistence type="inferred from homology"/>
<dbReference type="Gene3D" id="3.40.190.10">
    <property type="entry name" value="Periplasmic binding protein-like II"/>
    <property type="match status" value="1"/>
</dbReference>
<protein>
    <submittedName>
        <fullName evidence="3">Bug family tripartite tricarboxylate transporter substrate binding protein</fullName>
    </submittedName>
</protein>
<gene>
    <name evidence="3" type="ORF">ACFFGG_14210</name>
</gene>
<evidence type="ECO:0000313" key="3">
    <source>
        <dbReference type="EMBL" id="MFC0593702.1"/>
    </source>
</evidence>
<dbReference type="Pfam" id="PF03401">
    <property type="entry name" value="TctC"/>
    <property type="match status" value="1"/>
</dbReference>
<dbReference type="PANTHER" id="PTHR42928">
    <property type="entry name" value="TRICARBOXYLATE-BINDING PROTEIN"/>
    <property type="match status" value="1"/>
</dbReference>
<dbReference type="InterPro" id="IPR006311">
    <property type="entry name" value="TAT_signal"/>
</dbReference>
<evidence type="ECO:0000313" key="4">
    <source>
        <dbReference type="Proteomes" id="UP001589834"/>
    </source>
</evidence>
<dbReference type="InterPro" id="IPR005064">
    <property type="entry name" value="BUG"/>
</dbReference>
<comment type="caution">
    <text evidence="3">The sequence shown here is derived from an EMBL/GenBank/DDBJ whole genome shotgun (WGS) entry which is preliminary data.</text>
</comment>